<feature type="signal peptide" evidence="1">
    <location>
        <begin position="1"/>
        <end position="19"/>
    </location>
</feature>
<dbReference type="RefSeq" id="WP_146959879.1">
    <property type="nucleotide sequence ID" value="NZ_CP042467.1"/>
</dbReference>
<gene>
    <name evidence="2" type="ORF">FRD01_11835</name>
</gene>
<dbReference type="AlphaFoldDB" id="A0A5B8XQW9"/>
<keyword evidence="3" id="KW-1185">Reference proteome</keyword>
<protein>
    <submittedName>
        <fullName evidence="2">Uncharacterized protein</fullName>
    </submittedName>
</protein>
<evidence type="ECO:0000313" key="3">
    <source>
        <dbReference type="Proteomes" id="UP000321595"/>
    </source>
</evidence>
<sequence>MKKLLQTFVLILMASALSACGMGEVELMMGDETESNLPKYDENGQVIDPKTNEPLPPAFEISRENTQLLPFHVRIAKLERVVGLSQEDPAFEDLNRNRYALGDHNYGQGIGADLSWSAAKMSTWVQSLKAVCNSAAMRDRYPSLPEHLNEFVTAAYGREANEQDLAIVEDALAEEAVPAEQRYETTCLAVLSSMEFVGR</sequence>
<dbReference type="PROSITE" id="PS51257">
    <property type="entry name" value="PROKAR_LIPOPROTEIN"/>
    <property type="match status" value="1"/>
</dbReference>
<dbReference type="OrthoDB" id="9864414at2"/>
<dbReference type="Proteomes" id="UP000321595">
    <property type="component" value="Chromosome"/>
</dbReference>
<name>A0A5B8XQW9_9DELT</name>
<keyword evidence="1" id="KW-0732">Signal</keyword>
<reference evidence="2 3" key="1">
    <citation type="submission" date="2019-08" db="EMBL/GenBank/DDBJ databases">
        <authorList>
            <person name="Liang Q."/>
        </authorList>
    </citation>
    <scope>NUCLEOTIDE SEQUENCE [LARGE SCALE GENOMIC DNA]</scope>
    <source>
        <strain evidence="2 3">V1718</strain>
    </source>
</reference>
<accession>A0A5B8XQW9</accession>
<evidence type="ECO:0000313" key="2">
    <source>
        <dbReference type="EMBL" id="QED27914.1"/>
    </source>
</evidence>
<evidence type="ECO:0000256" key="1">
    <source>
        <dbReference type="SAM" id="SignalP"/>
    </source>
</evidence>
<dbReference type="KEGG" id="bbae:FRD01_11835"/>
<dbReference type="EMBL" id="CP042467">
    <property type="protein sequence ID" value="QED27914.1"/>
    <property type="molecule type" value="Genomic_DNA"/>
</dbReference>
<proteinExistence type="predicted"/>
<feature type="chain" id="PRO_5022853347" evidence="1">
    <location>
        <begin position="20"/>
        <end position="199"/>
    </location>
</feature>
<organism evidence="2 3">
    <name type="scientific">Microvenator marinus</name>
    <dbReference type="NCBI Taxonomy" id="2600177"/>
    <lineage>
        <taxon>Bacteria</taxon>
        <taxon>Deltaproteobacteria</taxon>
        <taxon>Bradymonadales</taxon>
        <taxon>Microvenatoraceae</taxon>
        <taxon>Microvenator</taxon>
    </lineage>
</organism>